<evidence type="ECO:0000313" key="5">
    <source>
        <dbReference type="Proteomes" id="UP000039021"/>
    </source>
</evidence>
<accession>A0A0U0TSY7</accession>
<dbReference type="EMBL" id="CSBK01000892">
    <property type="protein sequence ID" value="COY05773.1"/>
    <property type="molecule type" value="Genomic_DNA"/>
</dbReference>
<feature type="compositionally biased region" description="Low complexity" evidence="1">
    <location>
        <begin position="50"/>
        <end position="61"/>
    </location>
</feature>
<name>A0A0U0TSY7_MYCTX</name>
<gene>
    <name evidence="2" type="ORF">ERS007703_01823</name>
    <name evidence="3" type="ORF">ERS007739_02068</name>
</gene>
<evidence type="ECO:0000313" key="2">
    <source>
        <dbReference type="EMBL" id="COV66506.1"/>
    </source>
</evidence>
<feature type="region of interest" description="Disordered" evidence="1">
    <location>
        <begin position="40"/>
        <end position="68"/>
    </location>
</feature>
<organism evidence="2 4">
    <name type="scientific">Mycobacterium tuberculosis</name>
    <dbReference type="NCBI Taxonomy" id="1773"/>
    <lineage>
        <taxon>Bacteria</taxon>
        <taxon>Bacillati</taxon>
        <taxon>Actinomycetota</taxon>
        <taxon>Actinomycetes</taxon>
        <taxon>Mycobacteriales</taxon>
        <taxon>Mycobacteriaceae</taxon>
        <taxon>Mycobacterium</taxon>
        <taxon>Mycobacterium tuberculosis complex</taxon>
    </lineage>
</organism>
<dbReference type="AlphaFoldDB" id="A0A0U0TSY7"/>
<proteinExistence type="predicted"/>
<sequence length="68" mass="7457">MTFQPAPRKNDSSSWMILPLPRTGPSSRCRLQLITKVKLSKPSSAPTWASPRLSGSSISPSPKKHHTC</sequence>
<protein>
    <submittedName>
        <fullName evidence="2">Uncharacterized protein</fullName>
    </submittedName>
</protein>
<dbReference type="EMBL" id="CSAE01000171">
    <property type="protein sequence ID" value="COV66506.1"/>
    <property type="molecule type" value="Genomic_DNA"/>
</dbReference>
<reference evidence="2" key="2">
    <citation type="submission" date="2015-03" db="EMBL/GenBank/DDBJ databases">
        <authorList>
            <person name="Murphy D."/>
        </authorList>
    </citation>
    <scope>NUCLEOTIDE SEQUENCE [LARGE SCALE GENOMIC DNA]</scope>
    <source>
        <strain evidence="2">K00500041</strain>
    </source>
</reference>
<dbReference type="Proteomes" id="UP000039021">
    <property type="component" value="Unassembled WGS sequence"/>
</dbReference>
<evidence type="ECO:0000313" key="3">
    <source>
        <dbReference type="EMBL" id="COY05773.1"/>
    </source>
</evidence>
<reference evidence="4 5" key="1">
    <citation type="submission" date="2015-03" db="EMBL/GenBank/DDBJ databases">
        <authorList>
            <consortium name="Pathogen Informatics"/>
        </authorList>
    </citation>
    <scope>NUCLEOTIDE SEQUENCE [LARGE SCALE GENOMIC DNA]</scope>
    <source>
        <strain evidence="4">K00500041</strain>
        <strain evidence="5">N09902308</strain>
    </source>
</reference>
<reference evidence="3" key="3">
    <citation type="submission" date="2015-03" db="EMBL/GenBank/DDBJ databases">
        <authorList>
            <consortium name="Pathogen Informatics"/>
            <person name="Murphy D."/>
        </authorList>
    </citation>
    <scope>NUCLEOTIDE SEQUENCE</scope>
    <source>
        <strain evidence="3">N09902308</strain>
    </source>
</reference>
<evidence type="ECO:0000256" key="1">
    <source>
        <dbReference type="SAM" id="MobiDB-lite"/>
    </source>
</evidence>
<dbReference type="Proteomes" id="UP000038802">
    <property type="component" value="Unassembled WGS sequence"/>
</dbReference>
<evidence type="ECO:0000313" key="4">
    <source>
        <dbReference type="Proteomes" id="UP000038802"/>
    </source>
</evidence>
<feature type="region of interest" description="Disordered" evidence="1">
    <location>
        <begin position="1"/>
        <end position="26"/>
    </location>
</feature>